<feature type="transmembrane region" description="Helical" evidence="2">
    <location>
        <begin position="39"/>
        <end position="61"/>
    </location>
</feature>
<keyword evidence="2" id="KW-0472">Membrane</keyword>
<dbReference type="OrthoDB" id="3685449at2"/>
<protein>
    <submittedName>
        <fullName evidence="3">Uncharacterized protein</fullName>
    </submittedName>
</protein>
<evidence type="ECO:0000256" key="2">
    <source>
        <dbReference type="SAM" id="Phobius"/>
    </source>
</evidence>
<sequence length="272" mass="27953">MTDIKQTLSTAFDDEPPLRIDKAAILRSGRRKATFRRGYTGAAVLATVAAVAVPALLWSGAGGGSGGERLDVAGQASTTGPTLTTTSAPAATTTSVPETGFTTKPGSSGVPGSALLPPPPRPVTPERAGELGALIAAAEAFPAVVQAKPVPQDPMDPWTFRISNSNAYLSLTDVTTATGRGSVLLHLYPGDARCEATDPTCQERQYDGRSVSVSVSEHNGITLLTVRTATPDGAVMSAQTSNSSDKATSNGTPPPLTWEQLAKIVTVPGLVF</sequence>
<keyword evidence="2" id="KW-0812">Transmembrane</keyword>
<accession>A0A543JHG0</accession>
<comment type="caution">
    <text evidence="3">The sequence shown here is derived from an EMBL/GenBank/DDBJ whole genome shotgun (WGS) entry which is preliminary data.</text>
</comment>
<reference evidence="3 4" key="1">
    <citation type="submission" date="2019-06" db="EMBL/GenBank/DDBJ databases">
        <title>Sequencing the genomes of 1000 actinobacteria strains.</title>
        <authorList>
            <person name="Klenk H.-P."/>
        </authorList>
    </citation>
    <scope>NUCLEOTIDE SEQUENCE [LARGE SCALE GENOMIC DNA]</scope>
    <source>
        <strain evidence="3 4">DSM 45456</strain>
    </source>
</reference>
<dbReference type="AlphaFoldDB" id="A0A543JHG0"/>
<dbReference type="EMBL" id="VFPP01000001">
    <property type="protein sequence ID" value="TQM82211.1"/>
    <property type="molecule type" value="Genomic_DNA"/>
</dbReference>
<dbReference type="Proteomes" id="UP000316628">
    <property type="component" value="Unassembled WGS sequence"/>
</dbReference>
<organism evidence="3 4">
    <name type="scientific">Saccharothrix saharensis</name>
    <dbReference type="NCBI Taxonomy" id="571190"/>
    <lineage>
        <taxon>Bacteria</taxon>
        <taxon>Bacillati</taxon>
        <taxon>Actinomycetota</taxon>
        <taxon>Actinomycetes</taxon>
        <taxon>Pseudonocardiales</taxon>
        <taxon>Pseudonocardiaceae</taxon>
        <taxon>Saccharothrix</taxon>
    </lineage>
</organism>
<gene>
    <name evidence="3" type="ORF">FHX81_4609</name>
</gene>
<feature type="compositionally biased region" description="Low complexity" evidence="1">
    <location>
        <begin position="76"/>
        <end position="115"/>
    </location>
</feature>
<evidence type="ECO:0000313" key="3">
    <source>
        <dbReference type="EMBL" id="TQM82211.1"/>
    </source>
</evidence>
<feature type="region of interest" description="Disordered" evidence="1">
    <location>
        <begin position="69"/>
        <end position="125"/>
    </location>
</feature>
<keyword evidence="4" id="KW-1185">Reference proteome</keyword>
<evidence type="ECO:0000256" key="1">
    <source>
        <dbReference type="SAM" id="MobiDB-lite"/>
    </source>
</evidence>
<feature type="region of interest" description="Disordered" evidence="1">
    <location>
        <begin position="235"/>
        <end position="255"/>
    </location>
</feature>
<feature type="compositionally biased region" description="Polar residues" evidence="1">
    <location>
        <begin position="237"/>
        <end position="251"/>
    </location>
</feature>
<name>A0A543JHG0_9PSEU</name>
<proteinExistence type="predicted"/>
<evidence type="ECO:0000313" key="4">
    <source>
        <dbReference type="Proteomes" id="UP000316628"/>
    </source>
</evidence>
<dbReference type="RefSeq" id="WP_141980068.1">
    <property type="nucleotide sequence ID" value="NZ_VFPP01000001.1"/>
</dbReference>
<keyword evidence="2" id="KW-1133">Transmembrane helix</keyword>